<organism evidence="2 3">
    <name type="scientific">Splendidivirga corallicola</name>
    <dbReference type="NCBI Taxonomy" id="3051826"/>
    <lineage>
        <taxon>Bacteria</taxon>
        <taxon>Pseudomonadati</taxon>
        <taxon>Bacteroidota</taxon>
        <taxon>Cytophagia</taxon>
        <taxon>Cytophagales</taxon>
        <taxon>Splendidivirgaceae</taxon>
        <taxon>Splendidivirga</taxon>
    </lineage>
</organism>
<keyword evidence="1" id="KW-1133">Transmembrane helix</keyword>
<proteinExistence type="predicted"/>
<reference evidence="2" key="1">
    <citation type="submission" date="2023-06" db="EMBL/GenBank/DDBJ databases">
        <title>Genomic of Parafulvivirga corallium.</title>
        <authorList>
            <person name="Wang G."/>
        </authorList>
    </citation>
    <scope>NUCLEOTIDE SEQUENCE</scope>
    <source>
        <strain evidence="2">BMA10</strain>
    </source>
</reference>
<dbReference type="RefSeq" id="WP_346750385.1">
    <property type="nucleotide sequence ID" value="NZ_JAUJEA010000001.1"/>
</dbReference>
<keyword evidence="1" id="KW-0812">Transmembrane</keyword>
<name>A0ABT8KI22_9BACT</name>
<evidence type="ECO:0000313" key="2">
    <source>
        <dbReference type="EMBL" id="MDN5200360.1"/>
    </source>
</evidence>
<accession>A0ABT8KI22</accession>
<protein>
    <submittedName>
        <fullName evidence="2">Uncharacterized protein</fullName>
    </submittedName>
</protein>
<evidence type="ECO:0000256" key="1">
    <source>
        <dbReference type="SAM" id="Phobius"/>
    </source>
</evidence>
<dbReference type="EMBL" id="JAUJEA010000001">
    <property type="protein sequence ID" value="MDN5200360.1"/>
    <property type="molecule type" value="Genomic_DNA"/>
</dbReference>
<feature type="transmembrane region" description="Helical" evidence="1">
    <location>
        <begin position="7"/>
        <end position="30"/>
    </location>
</feature>
<keyword evidence="1" id="KW-0472">Membrane</keyword>
<keyword evidence="3" id="KW-1185">Reference proteome</keyword>
<evidence type="ECO:0000313" key="3">
    <source>
        <dbReference type="Proteomes" id="UP001172082"/>
    </source>
</evidence>
<comment type="caution">
    <text evidence="2">The sequence shown here is derived from an EMBL/GenBank/DDBJ whole genome shotgun (WGS) entry which is preliminary data.</text>
</comment>
<gene>
    <name evidence="2" type="ORF">QQ008_03285</name>
</gene>
<dbReference type="Proteomes" id="UP001172082">
    <property type="component" value="Unassembled WGS sequence"/>
</dbReference>
<feature type="transmembrane region" description="Helical" evidence="1">
    <location>
        <begin position="36"/>
        <end position="57"/>
    </location>
</feature>
<sequence length="65" mass="7294">MQEFKKLVLFISSIIAMGLLSLIMTIAYIFEWNQFGDLLLAVGSAISIAFVALVLWLSSTRLKEQ</sequence>